<evidence type="ECO:0000313" key="3">
    <source>
        <dbReference type="Proteomes" id="UP001141259"/>
    </source>
</evidence>
<evidence type="ECO:0000256" key="1">
    <source>
        <dbReference type="SAM" id="Phobius"/>
    </source>
</evidence>
<comment type="caution">
    <text evidence="2">The sequence shown here is derived from an EMBL/GenBank/DDBJ whole genome shotgun (WGS) entry which is preliminary data.</text>
</comment>
<reference evidence="2" key="1">
    <citation type="submission" date="2022-08" db="EMBL/GenBank/DDBJ databases">
        <authorList>
            <person name="Tistechok S."/>
            <person name="Samborskyy M."/>
            <person name="Roman I."/>
        </authorList>
    </citation>
    <scope>NUCLEOTIDE SEQUENCE</scope>
    <source>
        <strain evidence="2">DSM 103496</strain>
    </source>
</reference>
<evidence type="ECO:0008006" key="4">
    <source>
        <dbReference type="Google" id="ProtNLM"/>
    </source>
</evidence>
<protein>
    <recommendedName>
        <fullName evidence="4">5-bromo-4-chloroindolyl phosphate hydrolysis protein</fullName>
    </recommendedName>
</protein>
<proteinExistence type="predicted"/>
<dbReference type="EMBL" id="JANYMP010000045">
    <property type="protein sequence ID" value="MCS7484367.1"/>
    <property type="molecule type" value="Genomic_DNA"/>
</dbReference>
<dbReference type="RefSeq" id="WP_259629818.1">
    <property type="nucleotide sequence ID" value="NZ_JANYMP010000045.1"/>
</dbReference>
<keyword evidence="3" id="KW-1185">Reference proteome</keyword>
<evidence type="ECO:0000313" key="2">
    <source>
        <dbReference type="EMBL" id="MCS7484367.1"/>
    </source>
</evidence>
<keyword evidence="1" id="KW-0472">Membrane</keyword>
<name>A0A9X3AJC1_9PSEU</name>
<organism evidence="2 3">
    <name type="scientific">Umezawaea endophytica</name>
    <dbReference type="NCBI Taxonomy" id="1654476"/>
    <lineage>
        <taxon>Bacteria</taxon>
        <taxon>Bacillati</taxon>
        <taxon>Actinomycetota</taxon>
        <taxon>Actinomycetes</taxon>
        <taxon>Pseudonocardiales</taxon>
        <taxon>Pseudonocardiaceae</taxon>
        <taxon>Umezawaea</taxon>
    </lineage>
</organism>
<accession>A0A9X3AJC1</accession>
<feature type="transmembrane region" description="Helical" evidence="1">
    <location>
        <begin position="5"/>
        <end position="26"/>
    </location>
</feature>
<keyword evidence="1" id="KW-1133">Transmembrane helix</keyword>
<gene>
    <name evidence="2" type="ORF">NZH93_46695</name>
</gene>
<feature type="transmembrane region" description="Helical" evidence="1">
    <location>
        <begin position="38"/>
        <end position="63"/>
    </location>
</feature>
<dbReference type="Proteomes" id="UP001141259">
    <property type="component" value="Unassembled WGS sequence"/>
</dbReference>
<dbReference type="AlphaFoldDB" id="A0A9X3AJC1"/>
<sequence>MARSVLAGLAIGIAVMFTLFTLLLLTPSSYEGSIAASLFASLFVAIPTGGIPGTLLGLLVGAIRKSNQRALPPPPPPVHARPLYVPATPADQWSKVVARCEESVRRVVAVVDTVPASPAKEWMARIAAQFEAELEDVRGIARLARAMGAVDENHPASQRLFAAARDFAAFETEVGRVALKMFDRPELDRARTDLEFLEQQLPSLGA</sequence>
<keyword evidence="1" id="KW-0812">Transmembrane</keyword>